<evidence type="ECO:0000313" key="1">
    <source>
        <dbReference type="EMBL" id="AWV48511.1"/>
    </source>
</evidence>
<sequence>MFYSEVDWIIGMRGGTAWRWINGYGRRGKAVRFAPLSRFSHYRVGNVGRVCRVRVRAELQEEIPTRWFRTAVKALWVTYRIDLTLAHLRPSLSAQNREPTIGGVEVGLD</sequence>
<gene>
    <name evidence="1" type="ORF">DIJ64_11925</name>
</gene>
<protein>
    <submittedName>
        <fullName evidence="1">Uncharacterized protein</fullName>
    </submittedName>
</protein>
<evidence type="ECO:0000313" key="2">
    <source>
        <dbReference type="Proteomes" id="UP000249682"/>
    </source>
</evidence>
<name>A0AAD0KWK5_MYCLR</name>
<reference evidence="1 2" key="1">
    <citation type="submission" date="2018-05" db="EMBL/GenBank/DDBJ databases">
        <title>Evolution of small genomes with special reference to Mycobacterium leprae.</title>
        <authorList>
            <person name="Mohanty P.S."/>
            <person name="Bansal A.K."/>
            <person name="Gupta U.D."/>
            <person name="Naaz F."/>
            <person name="Dwivedi V.D."/>
            <person name="Singh H."/>
            <person name="Gupta G."/>
            <person name="Sharma S."/>
            <person name="Arora M."/>
        </authorList>
    </citation>
    <scope>NUCLEOTIDE SEQUENCE [LARGE SCALE GENOMIC DNA]</scope>
    <source>
        <strain evidence="1 2">MRHRU-235-G</strain>
    </source>
</reference>
<dbReference type="Proteomes" id="UP000249682">
    <property type="component" value="Chromosome"/>
</dbReference>
<accession>A0AAD0KWK5</accession>
<dbReference type="EMBL" id="CP029543">
    <property type="protein sequence ID" value="AWV48511.1"/>
    <property type="molecule type" value="Genomic_DNA"/>
</dbReference>
<proteinExistence type="predicted"/>
<dbReference type="AlphaFoldDB" id="A0AAD0KWK5"/>
<organism evidence="1 2">
    <name type="scientific">Mycobacterium leprae</name>
    <dbReference type="NCBI Taxonomy" id="1769"/>
    <lineage>
        <taxon>Bacteria</taxon>
        <taxon>Bacillati</taxon>
        <taxon>Actinomycetota</taxon>
        <taxon>Actinomycetes</taxon>
        <taxon>Mycobacteriales</taxon>
        <taxon>Mycobacteriaceae</taxon>
        <taxon>Mycobacterium</taxon>
    </lineage>
</organism>